<sequence>MESNTPLQLAAEFIHFTNKNIFLTGKAGTGKTTFLHGLKKTLQKRMAIVAPTGVAAINAGGVTIHSFFQLPFGPYVPDGSTQRQFRFGKEKINLIKSLDLLVIDEISMVRADTLDGIDDVLRRYKNRDLPFGGVQLLMIGDLHQLSPVIKDEEWALLKPYYNSVYFFSSRALQESNPVRIELTHIYRQSDTFFIDLLNQIRENQLSTETLQALNQRHIPDFKPKEDEGYITLTTHNDTALKINKVKLDELKGKSYTFEATIKDEFPTYAYPTEPELTLKINAQVMFVKNDASRDKLFYNGKIGRITRIEDETIYVKCKEDYAEIPVQPVEWQNVKYVLNAETKEIEEQVIGSFTQMPLKLAWAITIHKSQGLTFEKAIIDANLSFAHGQVYVALSRCKSFEGMVLRNPLSLNSVKTDGLVSAYNRAASQQIPDEKQLREAKIAFQQTILVELFDFSEIRSTRQYLSRLLDTHQTVINPAIRQALQRIRTASEEAIDSVSGKFQQQLSQYFQQEGLPEEQEALMSRVQKGCQYFLEKFENIFDAETLDVETDNQLVKKSVGQALENYQRLVTIKRATLQAGMKGFTTSDYLRAKANADIDFKVRTKAAAASSKSSPRASKDMAHPELYYALKTWRDSQATERDVPVYIILPQKSLVELVEVLPTTLAELETVKGIGKAKVKEFGSEIIEIIQEYCEENQLEKEVIEIPLKKEKVDTKRVSFELFQDGKTLEEIAEERGLNVGTIEGHLLHYVGGGELDVYDLYPKVQLMPIIEYLREHPQQSLGEAKLTLGEAVSYSEIKAALKYLESLNS</sequence>
<dbReference type="GO" id="GO:0003676">
    <property type="term" value="F:nucleic acid binding"/>
    <property type="evidence" value="ECO:0007669"/>
    <property type="project" value="InterPro"/>
</dbReference>
<dbReference type="InterPro" id="IPR010285">
    <property type="entry name" value="DNA_helicase_pif1-like_DEAD"/>
</dbReference>
<dbReference type="InterPro" id="IPR002121">
    <property type="entry name" value="HRDC_dom"/>
</dbReference>
<dbReference type="InterPro" id="IPR029491">
    <property type="entry name" value="Helicase_HTH"/>
</dbReference>
<dbReference type="Gene3D" id="2.30.30.940">
    <property type="match status" value="1"/>
</dbReference>
<dbReference type="SMART" id="SM00382">
    <property type="entry name" value="AAA"/>
    <property type="match status" value="1"/>
</dbReference>
<keyword evidence="2" id="KW-0067">ATP-binding</keyword>
<dbReference type="AlphaFoldDB" id="A0A2S7INF1"/>
<dbReference type="InterPro" id="IPR044876">
    <property type="entry name" value="HRDC_dom_sf"/>
</dbReference>
<dbReference type="PANTHER" id="PTHR47642">
    <property type="entry name" value="ATP-DEPENDENT DNA HELICASE"/>
    <property type="match status" value="1"/>
</dbReference>
<dbReference type="Pfam" id="PF14493">
    <property type="entry name" value="HTH_40"/>
    <property type="match status" value="1"/>
</dbReference>
<dbReference type="OrthoDB" id="9763659at2"/>
<dbReference type="SUPFAM" id="SSF47819">
    <property type="entry name" value="HRDC-like"/>
    <property type="match status" value="1"/>
</dbReference>
<dbReference type="RefSeq" id="WP_104710624.1">
    <property type="nucleotide sequence ID" value="NZ_PTRA01000001.1"/>
</dbReference>
<dbReference type="Proteomes" id="UP000239590">
    <property type="component" value="Unassembled WGS sequence"/>
</dbReference>
<keyword evidence="3" id="KW-1185">Reference proteome</keyword>
<dbReference type="PROSITE" id="PS50967">
    <property type="entry name" value="HRDC"/>
    <property type="match status" value="1"/>
</dbReference>
<dbReference type="InterPro" id="IPR003593">
    <property type="entry name" value="AAA+_ATPase"/>
</dbReference>
<gene>
    <name evidence="2" type="ORF">C5O19_06295</name>
</gene>
<dbReference type="GO" id="GO:0000166">
    <property type="term" value="F:nucleotide binding"/>
    <property type="evidence" value="ECO:0007669"/>
    <property type="project" value="InterPro"/>
</dbReference>
<accession>A0A2S7INF1</accession>
<dbReference type="EMBL" id="PTRA01000001">
    <property type="protein sequence ID" value="PQA59261.1"/>
    <property type="molecule type" value="Genomic_DNA"/>
</dbReference>
<name>A0A2S7INF1_9BACT</name>
<organism evidence="2 3">
    <name type="scientific">Siphonobacter curvatus</name>
    <dbReference type="NCBI Taxonomy" id="2094562"/>
    <lineage>
        <taxon>Bacteria</taxon>
        <taxon>Pseudomonadati</taxon>
        <taxon>Bacteroidota</taxon>
        <taxon>Cytophagia</taxon>
        <taxon>Cytophagales</taxon>
        <taxon>Cytophagaceae</taxon>
        <taxon>Siphonobacter</taxon>
    </lineage>
</organism>
<dbReference type="SUPFAM" id="SSF52540">
    <property type="entry name" value="P-loop containing nucleoside triphosphate hydrolases"/>
    <property type="match status" value="2"/>
</dbReference>
<dbReference type="PANTHER" id="PTHR47642:SF5">
    <property type="entry name" value="ATP-DEPENDENT DNA HELICASE"/>
    <property type="match status" value="1"/>
</dbReference>
<dbReference type="InterPro" id="IPR027417">
    <property type="entry name" value="P-loop_NTPase"/>
</dbReference>
<evidence type="ECO:0000259" key="1">
    <source>
        <dbReference type="PROSITE" id="PS50967"/>
    </source>
</evidence>
<dbReference type="InterPro" id="IPR010997">
    <property type="entry name" value="HRDC-like_sf"/>
</dbReference>
<dbReference type="Pfam" id="PF05970">
    <property type="entry name" value="PIF1"/>
    <property type="match status" value="1"/>
</dbReference>
<dbReference type="Pfam" id="PF00570">
    <property type="entry name" value="HRDC"/>
    <property type="match status" value="1"/>
</dbReference>
<keyword evidence="2" id="KW-0347">Helicase</keyword>
<dbReference type="InterPro" id="IPR051055">
    <property type="entry name" value="PIF1_helicase"/>
</dbReference>
<dbReference type="Gene3D" id="1.10.150.80">
    <property type="entry name" value="HRDC domain"/>
    <property type="match status" value="1"/>
</dbReference>
<dbReference type="CDD" id="cd18809">
    <property type="entry name" value="SF1_C_RecD"/>
    <property type="match status" value="1"/>
</dbReference>
<proteinExistence type="predicted"/>
<keyword evidence="2" id="KW-0378">Hydrolase</keyword>
<dbReference type="Gene3D" id="3.40.50.300">
    <property type="entry name" value="P-loop containing nucleotide triphosphate hydrolases"/>
    <property type="match status" value="2"/>
</dbReference>
<feature type="domain" description="HRDC" evidence="1">
    <location>
        <begin position="620"/>
        <end position="700"/>
    </location>
</feature>
<evidence type="ECO:0000313" key="3">
    <source>
        <dbReference type="Proteomes" id="UP000239590"/>
    </source>
</evidence>
<dbReference type="SMART" id="SM00341">
    <property type="entry name" value="HRDC"/>
    <property type="match status" value="1"/>
</dbReference>
<dbReference type="GO" id="GO:0000723">
    <property type="term" value="P:telomere maintenance"/>
    <property type="evidence" value="ECO:0007669"/>
    <property type="project" value="InterPro"/>
</dbReference>
<dbReference type="GO" id="GO:0006281">
    <property type="term" value="P:DNA repair"/>
    <property type="evidence" value="ECO:0007669"/>
    <property type="project" value="InterPro"/>
</dbReference>
<protein>
    <submittedName>
        <fullName evidence="2">Helicase</fullName>
    </submittedName>
</protein>
<evidence type="ECO:0000313" key="2">
    <source>
        <dbReference type="EMBL" id="PQA59261.1"/>
    </source>
</evidence>
<keyword evidence="2" id="KW-0547">Nucleotide-binding</keyword>
<reference evidence="3" key="1">
    <citation type="submission" date="2018-02" db="EMBL/GenBank/DDBJ databases">
        <title>Genome sequencing of Solimonas sp. HR-BB.</title>
        <authorList>
            <person name="Lee Y."/>
            <person name="Jeon C.O."/>
        </authorList>
    </citation>
    <scope>NUCLEOTIDE SEQUENCE [LARGE SCALE GENOMIC DNA]</scope>
    <source>
        <strain evidence="3">HR-U</strain>
    </source>
</reference>
<dbReference type="FunFam" id="3.40.50.300:FF:001498">
    <property type="entry name" value="ATP-dependent DNA helicase"/>
    <property type="match status" value="1"/>
</dbReference>
<comment type="caution">
    <text evidence="2">The sequence shown here is derived from an EMBL/GenBank/DDBJ whole genome shotgun (WGS) entry which is preliminary data.</text>
</comment>
<dbReference type="GO" id="GO:0003678">
    <property type="term" value="F:DNA helicase activity"/>
    <property type="evidence" value="ECO:0007669"/>
    <property type="project" value="InterPro"/>
</dbReference>